<evidence type="ECO:0000256" key="1">
    <source>
        <dbReference type="ARBA" id="ARBA00022603"/>
    </source>
</evidence>
<comment type="caution">
    <text evidence="4">The sequence shown here is derived from an EMBL/GenBank/DDBJ whole genome shotgun (WGS) entry which is preliminary data.</text>
</comment>
<evidence type="ECO:0000313" key="4">
    <source>
        <dbReference type="EMBL" id="NLZ24140.1"/>
    </source>
</evidence>
<dbReference type="InterPro" id="IPR041698">
    <property type="entry name" value="Methyltransf_25"/>
</dbReference>
<keyword evidence="1 4" id="KW-0489">Methyltransferase</keyword>
<evidence type="ECO:0000313" key="5">
    <source>
        <dbReference type="Proteomes" id="UP000564033"/>
    </source>
</evidence>
<reference evidence="4 5" key="1">
    <citation type="journal article" date="2020" name="Biotechnol. Biofuels">
        <title>New insights from the biogas microbiome by comprehensive genome-resolved metagenomics of nearly 1600 species originating from multiple anaerobic digesters.</title>
        <authorList>
            <person name="Campanaro S."/>
            <person name="Treu L."/>
            <person name="Rodriguez-R L.M."/>
            <person name="Kovalovszki A."/>
            <person name="Ziels R.M."/>
            <person name="Maus I."/>
            <person name="Zhu X."/>
            <person name="Kougias P.G."/>
            <person name="Basile A."/>
            <person name="Luo G."/>
            <person name="Schluter A."/>
            <person name="Konstantinidis K.T."/>
            <person name="Angelidaki I."/>
        </authorList>
    </citation>
    <scope>NUCLEOTIDE SEQUENCE [LARGE SCALE GENOMIC DNA]</scope>
    <source>
        <strain evidence="4">AS19jrsBPTG_9</strain>
    </source>
</reference>
<sequence>MNNPKVRTVRYYNEKANSWSASHGGNDKESWWKDEMKKFEEYLPSGRIIEIGSGAGKDAQALINLGYDYVGTDASVGLLELAKQRNPLVLFIQKYVHELDPSLGEFDGFWASAVLLHIPKNEIVNSLLAISSVLRINGIGFITMKEGEGERIQEKRERLFSYYNEDEFRDVLELTGFSVLEVERRNTEEDNWLIFYVKKVK</sequence>
<evidence type="ECO:0000259" key="3">
    <source>
        <dbReference type="Pfam" id="PF13649"/>
    </source>
</evidence>
<gene>
    <name evidence="4" type="ORF">GX888_00085</name>
</gene>
<feature type="domain" description="Methyltransferase" evidence="3">
    <location>
        <begin position="48"/>
        <end position="138"/>
    </location>
</feature>
<protein>
    <submittedName>
        <fullName evidence="4">Class I SAM-dependent methyltransferase</fullName>
    </submittedName>
</protein>
<dbReference type="InterPro" id="IPR029063">
    <property type="entry name" value="SAM-dependent_MTases_sf"/>
</dbReference>
<organism evidence="4 5">
    <name type="scientific">Candidatus Dojkabacteria bacterium</name>
    <dbReference type="NCBI Taxonomy" id="2099670"/>
    <lineage>
        <taxon>Bacteria</taxon>
        <taxon>Candidatus Dojkabacteria</taxon>
    </lineage>
</organism>
<accession>A0A847VCF6</accession>
<dbReference type="Proteomes" id="UP000564033">
    <property type="component" value="Unassembled WGS sequence"/>
</dbReference>
<dbReference type="PANTHER" id="PTHR43861">
    <property type="entry name" value="TRANS-ACONITATE 2-METHYLTRANSFERASE-RELATED"/>
    <property type="match status" value="1"/>
</dbReference>
<dbReference type="PANTHER" id="PTHR43861:SF1">
    <property type="entry name" value="TRANS-ACONITATE 2-METHYLTRANSFERASE"/>
    <property type="match status" value="1"/>
</dbReference>
<dbReference type="SUPFAM" id="SSF53335">
    <property type="entry name" value="S-adenosyl-L-methionine-dependent methyltransferases"/>
    <property type="match status" value="1"/>
</dbReference>
<keyword evidence="2 4" id="KW-0808">Transferase</keyword>
<dbReference type="Gene3D" id="3.40.50.150">
    <property type="entry name" value="Vaccinia Virus protein VP39"/>
    <property type="match status" value="1"/>
</dbReference>
<dbReference type="EMBL" id="JAAZIL010000002">
    <property type="protein sequence ID" value="NLZ24140.1"/>
    <property type="molecule type" value="Genomic_DNA"/>
</dbReference>
<evidence type="ECO:0000256" key="2">
    <source>
        <dbReference type="ARBA" id="ARBA00022679"/>
    </source>
</evidence>
<proteinExistence type="predicted"/>
<dbReference type="GO" id="GO:0008168">
    <property type="term" value="F:methyltransferase activity"/>
    <property type="evidence" value="ECO:0007669"/>
    <property type="project" value="UniProtKB-KW"/>
</dbReference>
<name>A0A847VCF6_9BACT</name>
<dbReference type="CDD" id="cd02440">
    <property type="entry name" value="AdoMet_MTases"/>
    <property type="match status" value="1"/>
</dbReference>
<dbReference type="AlphaFoldDB" id="A0A847VCF6"/>
<dbReference type="Pfam" id="PF13649">
    <property type="entry name" value="Methyltransf_25"/>
    <property type="match status" value="1"/>
</dbReference>
<dbReference type="GO" id="GO:0032259">
    <property type="term" value="P:methylation"/>
    <property type="evidence" value="ECO:0007669"/>
    <property type="project" value="UniProtKB-KW"/>
</dbReference>